<dbReference type="InterPro" id="IPR037175">
    <property type="entry name" value="KFase_sf"/>
</dbReference>
<sequence length="248" mass="27764">MTDNNSLWELATRLRTHHRYVDLTHAFHAGQPKFSALPDEERTRLFTVTDHGFTVDEYRFVGQWGTHVDPPIHFVNGARTLDELPVNEMILPLAVLDVTEQVAGNPDYTPTVDDVLAWEERNGRIPEGGFVALRTGWSKRWPDADAMFNADADGVFHYPAWNIELVRFLLEERGITAIGHETTDTDPGAVVSGGALPTELFLLQQDRWQIELLANLDRVPETGALVVATWAKPKDGTGFPARVFAILP</sequence>
<dbReference type="Proteomes" id="UP000645966">
    <property type="component" value="Unassembled WGS sequence"/>
</dbReference>
<keyword evidence="2" id="KW-1185">Reference proteome</keyword>
<name>A0A934I4Y3_9CORY</name>
<dbReference type="GO" id="GO:0019441">
    <property type="term" value="P:L-tryptophan catabolic process to kynurenine"/>
    <property type="evidence" value="ECO:0007669"/>
    <property type="project" value="InterPro"/>
</dbReference>
<gene>
    <name evidence="1" type="ORF">JDV75_05980</name>
</gene>
<protein>
    <submittedName>
        <fullName evidence="1">Cyclase family protein</fullName>
    </submittedName>
</protein>
<dbReference type="PANTHER" id="PTHR31118:SF12">
    <property type="entry name" value="CYCLASE-LIKE PROTEIN 2"/>
    <property type="match status" value="1"/>
</dbReference>
<dbReference type="Gene3D" id="3.50.30.50">
    <property type="entry name" value="Putative cyclase"/>
    <property type="match status" value="1"/>
</dbReference>
<accession>A0A934I4Y3</accession>
<evidence type="ECO:0000313" key="2">
    <source>
        <dbReference type="Proteomes" id="UP000645966"/>
    </source>
</evidence>
<dbReference type="EMBL" id="JAEIOS010000011">
    <property type="protein sequence ID" value="MBI8989309.1"/>
    <property type="molecule type" value="Genomic_DNA"/>
</dbReference>
<comment type="caution">
    <text evidence="1">The sequence shown here is derived from an EMBL/GenBank/DDBJ whole genome shotgun (WGS) entry which is preliminary data.</text>
</comment>
<evidence type="ECO:0000313" key="1">
    <source>
        <dbReference type="EMBL" id="MBI8989309.1"/>
    </source>
</evidence>
<dbReference type="Pfam" id="PF04199">
    <property type="entry name" value="Cyclase"/>
    <property type="match status" value="1"/>
</dbReference>
<dbReference type="GO" id="GO:0004061">
    <property type="term" value="F:arylformamidase activity"/>
    <property type="evidence" value="ECO:0007669"/>
    <property type="project" value="InterPro"/>
</dbReference>
<dbReference type="InterPro" id="IPR007325">
    <property type="entry name" value="KFase/CYL"/>
</dbReference>
<dbReference type="RefSeq" id="WP_198738302.1">
    <property type="nucleotide sequence ID" value="NZ_JAEIOS010000011.1"/>
</dbReference>
<dbReference type="SUPFAM" id="SSF102198">
    <property type="entry name" value="Putative cyclase"/>
    <property type="match status" value="1"/>
</dbReference>
<dbReference type="AlphaFoldDB" id="A0A934I4Y3"/>
<reference evidence="1" key="1">
    <citation type="submission" date="2020-12" db="EMBL/GenBank/DDBJ databases">
        <title>Genome public.</title>
        <authorList>
            <person name="Sun Q."/>
        </authorList>
    </citation>
    <scope>NUCLEOTIDE SEQUENCE</scope>
    <source>
        <strain evidence="1">CCM 8863</strain>
    </source>
</reference>
<dbReference type="PANTHER" id="PTHR31118">
    <property type="entry name" value="CYCLASE-LIKE PROTEIN 2"/>
    <property type="match status" value="1"/>
</dbReference>
<proteinExistence type="predicted"/>
<organism evidence="1 2">
    <name type="scientific">Corynebacterium meridianum</name>
    <dbReference type="NCBI Taxonomy" id="2765363"/>
    <lineage>
        <taxon>Bacteria</taxon>
        <taxon>Bacillati</taxon>
        <taxon>Actinomycetota</taxon>
        <taxon>Actinomycetes</taxon>
        <taxon>Mycobacteriales</taxon>
        <taxon>Corynebacteriaceae</taxon>
        <taxon>Corynebacterium</taxon>
    </lineage>
</organism>